<evidence type="ECO:0000256" key="1">
    <source>
        <dbReference type="PROSITE-ProRule" id="PRU01076"/>
    </source>
</evidence>
<proteinExistence type="predicted"/>
<dbReference type="Gene3D" id="2.10.260.10">
    <property type="match status" value="1"/>
</dbReference>
<name>A0A198AJA6_9BACL</name>
<comment type="caution">
    <text evidence="3">The sequence shown here is derived from an EMBL/GenBank/DDBJ whole genome shotgun (WGS) entry which is preliminary data.</text>
</comment>
<accession>A0A198AJA6</accession>
<dbReference type="RefSeq" id="WP_068662733.1">
    <property type="nucleotide sequence ID" value="NZ_LYPB01000049.1"/>
</dbReference>
<dbReference type="PROSITE" id="PS51740">
    <property type="entry name" value="SPOVT_ABRB"/>
    <property type="match status" value="1"/>
</dbReference>
<dbReference type="Proteomes" id="UP000078454">
    <property type="component" value="Unassembled WGS sequence"/>
</dbReference>
<dbReference type="NCBIfam" id="TIGR01439">
    <property type="entry name" value="lp_hng_hel_AbrB"/>
    <property type="match status" value="1"/>
</dbReference>
<dbReference type="InterPro" id="IPR007159">
    <property type="entry name" value="SpoVT-AbrB_dom"/>
</dbReference>
<dbReference type="InterPro" id="IPR052731">
    <property type="entry name" value="B_subtilis_Trans_State_Reg"/>
</dbReference>
<dbReference type="STRING" id="1850517.A8708_30150"/>
<dbReference type="AlphaFoldDB" id="A0A198AJA6"/>
<evidence type="ECO:0000313" key="4">
    <source>
        <dbReference type="Proteomes" id="UP000078454"/>
    </source>
</evidence>
<feature type="domain" description="SpoVT-AbrB" evidence="2">
    <location>
        <begin position="5"/>
        <end position="50"/>
    </location>
</feature>
<dbReference type="GO" id="GO:0003677">
    <property type="term" value="F:DNA binding"/>
    <property type="evidence" value="ECO:0007669"/>
    <property type="project" value="UniProtKB-UniRule"/>
</dbReference>
<reference evidence="3 4" key="1">
    <citation type="submission" date="2016-05" db="EMBL/GenBank/DDBJ databases">
        <title>Paenibacillus sp. 1ZS3-15 nov., isolated from the rhizosphere soil.</title>
        <authorList>
            <person name="Zhang X.X."/>
            <person name="Zhang J."/>
        </authorList>
    </citation>
    <scope>NUCLEOTIDE SEQUENCE [LARGE SCALE GENOMIC DNA]</scope>
    <source>
        <strain evidence="3 4">1ZS3-15</strain>
    </source>
</reference>
<dbReference type="SMART" id="SM00966">
    <property type="entry name" value="SpoVT_AbrB"/>
    <property type="match status" value="1"/>
</dbReference>
<keyword evidence="4" id="KW-1185">Reference proteome</keyword>
<dbReference type="SUPFAM" id="SSF89447">
    <property type="entry name" value="AbrB/MazE/MraZ-like"/>
    <property type="match status" value="1"/>
</dbReference>
<dbReference type="InterPro" id="IPR037914">
    <property type="entry name" value="SpoVT-AbrB_sf"/>
</dbReference>
<keyword evidence="1" id="KW-0238">DNA-binding</keyword>
<organism evidence="3 4">
    <name type="scientific">Paenibacillus oryzisoli</name>
    <dbReference type="NCBI Taxonomy" id="1850517"/>
    <lineage>
        <taxon>Bacteria</taxon>
        <taxon>Bacillati</taxon>
        <taxon>Bacillota</taxon>
        <taxon>Bacilli</taxon>
        <taxon>Bacillales</taxon>
        <taxon>Paenibacillaceae</taxon>
        <taxon>Paenibacillus</taxon>
    </lineage>
</organism>
<dbReference type="Pfam" id="PF04014">
    <property type="entry name" value="MazE_antitoxin"/>
    <property type="match status" value="1"/>
</dbReference>
<gene>
    <name evidence="3" type="ORF">A8708_30150</name>
</gene>
<dbReference type="OrthoDB" id="9782993at2"/>
<sequence>MKSTGIVRKIDVLGRICLPKELRNTLGIADLDPLEVFVDGDRIVIQKYAPGCVFCQSTENLNNIWDRRICTSCAKRIAGYGFNERT</sequence>
<dbReference type="PANTHER" id="PTHR36432">
    <property type="match status" value="1"/>
</dbReference>
<protein>
    <submittedName>
        <fullName evidence="3">AbrB family transcriptional regulator</fullName>
    </submittedName>
</protein>
<dbReference type="EMBL" id="LYPB01000049">
    <property type="protein sequence ID" value="OAS21155.1"/>
    <property type="molecule type" value="Genomic_DNA"/>
</dbReference>
<evidence type="ECO:0000313" key="3">
    <source>
        <dbReference type="EMBL" id="OAS21155.1"/>
    </source>
</evidence>
<dbReference type="PANTHER" id="PTHR36432:SF4">
    <property type="entry name" value="TRANSITION STATE REGULATOR ABH-RELATED"/>
    <property type="match status" value="1"/>
</dbReference>
<evidence type="ECO:0000259" key="2">
    <source>
        <dbReference type="PROSITE" id="PS51740"/>
    </source>
</evidence>